<sequence length="538" mass="60500">MRPNMVTPPTTTLPWLLFTLLVFTKLEAKVPAIIVFGDSTVDAGNNNQVPTLVRSDLRLTGEISRAGSRPEGLVTGGYGIEDLATGVTFASAGSGYDNATAKLTQLENFKEYKNKLSNHFGVTKAEQLLQEALYMTSMGTNDIVLNYYLVPERSIQFSIEGYENFLVSIADNFVVELYKLGARKISLGGLPPIGCLPLMRTIFFKSNKGDCREEFNNLARDFNGKLRELVSKFRKEEKDIKLVFSNTLDKSLQIIKSPHLYVDPRTNLTCPTLTLSSRSLALLTLTHSSCSLARSLALLIQRGRRLQPLRPLRHLRLGFTHFAEGSKSSSSSSSSSASFSGDRREWTDGERDLGLNRLARDRPFFFVEILGEASIERNNFRIFKDEEKQWKDALNMSMVKSPEASLGPICNAHEIFQVFSLVQGTHQADCHWSSFCPRILVSIPTMNAFRRLATSMDKFSKVASEESKADRHYYTRLSGDYNPLHSDPAFAGVAGYFHENVLLMFLLLLRATVYLLQLLVNRHNIVKWERSTNGYMID</sequence>
<evidence type="ECO:0000256" key="2">
    <source>
        <dbReference type="SAM" id="MobiDB-lite"/>
    </source>
</evidence>
<dbReference type="InterPro" id="IPR029069">
    <property type="entry name" value="HotDog_dom_sf"/>
</dbReference>
<dbReference type="PANTHER" id="PTHR45642">
    <property type="entry name" value="GDSL ESTERASE/LIPASE EXL3"/>
    <property type="match status" value="1"/>
</dbReference>
<evidence type="ECO:0000313" key="4">
    <source>
        <dbReference type="EMBL" id="KAK9084733.1"/>
    </source>
</evidence>
<keyword evidence="3" id="KW-0732">Signal</keyword>
<evidence type="ECO:0008006" key="6">
    <source>
        <dbReference type="Google" id="ProtNLM"/>
    </source>
</evidence>
<dbReference type="Proteomes" id="UP001417504">
    <property type="component" value="Unassembled WGS sequence"/>
</dbReference>
<protein>
    <recommendedName>
        <fullName evidence="6">GDSL esterase/lipase</fullName>
    </recommendedName>
</protein>
<feature type="signal peptide" evidence="3">
    <location>
        <begin position="1"/>
        <end position="28"/>
    </location>
</feature>
<feature type="region of interest" description="Disordered" evidence="2">
    <location>
        <begin position="324"/>
        <end position="346"/>
    </location>
</feature>
<evidence type="ECO:0000256" key="1">
    <source>
        <dbReference type="ARBA" id="ARBA00008668"/>
    </source>
</evidence>
<reference evidence="4 5" key="1">
    <citation type="submission" date="2024-01" db="EMBL/GenBank/DDBJ databases">
        <title>Genome assemblies of Stephania.</title>
        <authorList>
            <person name="Yang L."/>
        </authorList>
    </citation>
    <scope>NUCLEOTIDE SEQUENCE [LARGE SCALE GENOMIC DNA]</scope>
    <source>
        <strain evidence="4">QJT</strain>
        <tissue evidence="4">Leaf</tissue>
    </source>
</reference>
<name>A0AAP0HDY5_9MAGN</name>
<evidence type="ECO:0000313" key="5">
    <source>
        <dbReference type="Proteomes" id="UP001417504"/>
    </source>
</evidence>
<dbReference type="AlphaFoldDB" id="A0AAP0HDY5"/>
<dbReference type="Gene3D" id="3.10.129.10">
    <property type="entry name" value="Hotdog Thioesterase"/>
    <property type="match status" value="1"/>
</dbReference>
<dbReference type="InterPro" id="IPR050592">
    <property type="entry name" value="GDSL_lipolytic_enzyme"/>
</dbReference>
<dbReference type="GO" id="GO:0016788">
    <property type="term" value="F:hydrolase activity, acting on ester bonds"/>
    <property type="evidence" value="ECO:0007669"/>
    <property type="project" value="InterPro"/>
</dbReference>
<dbReference type="EMBL" id="JBBNAE010000011">
    <property type="protein sequence ID" value="KAK9084733.1"/>
    <property type="molecule type" value="Genomic_DNA"/>
</dbReference>
<comment type="similarity">
    <text evidence="1">Belongs to the 'GDSL' lipolytic enzyme family.</text>
</comment>
<dbReference type="Gene3D" id="3.40.50.1110">
    <property type="entry name" value="SGNH hydrolase"/>
    <property type="match status" value="1"/>
</dbReference>
<organism evidence="4 5">
    <name type="scientific">Stephania japonica</name>
    <dbReference type="NCBI Taxonomy" id="461633"/>
    <lineage>
        <taxon>Eukaryota</taxon>
        <taxon>Viridiplantae</taxon>
        <taxon>Streptophyta</taxon>
        <taxon>Embryophyta</taxon>
        <taxon>Tracheophyta</taxon>
        <taxon>Spermatophyta</taxon>
        <taxon>Magnoliopsida</taxon>
        <taxon>Ranunculales</taxon>
        <taxon>Menispermaceae</taxon>
        <taxon>Menispermoideae</taxon>
        <taxon>Cissampelideae</taxon>
        <taxon>Stephania</taxon>
    </lineage>
</organism>
<feature type="chain" id="PRO_5042847139" description="GDSL esterase/lipase" evidence="3">
    <location>
        <begin position="29"/>
        <end position="538"/>
    </location>
</feature>
<dbReference type="Pfam" id="PF00657">
    <property type="entry name" value="Lipase_GDSL"/>
    <property type="match status" value="1"/>
</dbReference>
<accession>A0AAP0HDY5</accession>
<gene>
    <name evidence="4" type="ORF">Sjap_025144</name>
</gene>
<dbReference type="PANTHER" id="PTHR45642:SF46">
    <property type="entry name" value="OS06G0636700 PROTEIN"/>
    <property type="match status" value="1"/>
</dbReference>
<dbReference type="InterPro" id="IPR036514">
    <property type="entry name" value="SGNH_hydro_sf"/>
</dbReference>
<feature type="compositionally biased region" description="Low complexity" evidence="2">
    <location>
        <begin position="326"/>
        <end position="340"/>
    </location>
</feature>
<dbReference type="InterPro" id="IPR001087">
    <property type="entry name" value="GDSL"/>
</dbReference>
<evidence type="ECO:0000256" key="3">
    <source>
        <dbReference type="SAM" id="SignalP"/>
    </source>
</evidence>
<comment type="caution">
    <text evidence="4">The sequence shown here is derived from an EMBL/GenBank/DDBJ whole genome shotgun (WGS) entry which is preliminary data.</text>
</comment>
<keyword evidence="5" id="KW-1185">Reference proteome</keyword>
<proteinExistence type="inferred from homology"/>
<dbReference type="SUPFAM" id="SSF54637">
    <property type="entry name" value="Thioesterase/thiol ester dehydrase-isomerase"/>
    <property type="match status" value="1"/>
</dbReference>